<dbReference type="InterPro" id="IPR002893">
    <property type="entry name" value="Znf_MYND"/>
</dbReference>
<reference evidence="6" key="1">
    <citation type="submission" date="2023-06" db="EMBL/GenBank/DDBJ databases">
        <authorList>
            <consortium name="Lawrence Berkeley National Laboratory"/>
            <person name="Ahrendt S."/>
            <person name="Sahu N."/>
            <person name="Indic B."/>
            <person name="Wong-Bajracharya J."/>
            <person name="Merenyi Z."/>
            <person name="Ke H.-M."/>
            <person name="Monk M."/>
            <person name="Kocsube S."/>
            <person name="Drula E."/>
            <person name="Lipzen A."/>
            <person name="Balint B."/>
            <person name="Henrissat B."/>
            <person name="Andreopoulos B."/>
            <person name="Martin F.M."/>
            <person name="Harder C.B."/>
            <person name="Rigling D."/>
            <person name="Ford K.L."/>
            <person name="Foster G.D."/>
            <person name="Pangilinan J."/>
            <person name="Papanicolaou A."/>
            <person name="Barry K."/>
            <person name="LaButti K."/>
            <person name="Viragh M."/>
            <person name="Koriabine M."/>
            <person name="Yan M."/>
            <person name="Riley R."/>
            <person name="Champramary S."/>
            <person name="Plett K.L."/>
            <person name="Tsai I.J."/>
            <person name="Slot J."/>
            <person name="Sipos G."/>
            <person name="Plett J."/>
            <person name="Nagy L.G."/>
            <person name="Grigoriev I.V."/>
        </authorList>
    </citation>
    <scope>NUCLEOTIDE SEQUENCE</scope>
    <source>
        <strain evidence="6">CCBAS 213</strain>
    </source>
</reference>
<dbReference type="Pfam" id="PF01753">
    <property type="entry name" value="zf-MYND"/>
    <property type="match status" value="1"/>
</dbReference>
<evidence type="ECO:0000256" key="1">
    <source>
        <dbReference type="ARBA" id="ARBA00022723"/>
    </source>
</evidence>
<dbReference type="GeneID" id="85360459"/>
<dbReference type="EMBL" id="JAUEPS010000008">
    <property type="protein sequence ID" value="KAK0462932.1"/>
    <property type="molecule type" value="Genomic_DNA"/>
</dbReference>
<accession>A0AA39NC65</accession>
<dbReference type="SUPFAM" id="SSF144232">
    <property type="entry name" value="HIT/MYND zinc finger-like"/>
    <property type="match status" value="1"/>
</dbReference>
<keyword evidence="3" id="KW-0862">Zinc</keyword>
<evidence type="ECO:0000256" key="2">
    <source>
        <dbReference type="ARBA" id="ARBA00022771"/>
    </source>
</evidence>
<dbReference type="PROSITE" id="PS50865">
    <property type="entry name" value="ZF_MYND_2"/>
    <property type="match status" value="1"/>
</dbReference>
<dbReference type="Gene3D" id="6.10.140.2220">
    <property type="match status" value="1"/>
</dbReference>
<dbReference type="AlphaFoldDB" id="A0AA39NC65"/>
<feature type="domain" description="MYND-type" evidence="5">
    <location>
        <begin position="360"/>
        <end position="401"/>
    </location>
</feature>
<dbReference type="Proteomes" id="UP001175211">
    <property type="component" value="Unassembled WGS sequence"/>
</dbReference>
<comment type="caution">
    <text evidence="6">The sequence shown here is derived from an EMBL/GenBank/DDBJ whole genome shotgun (WGS) entry which is preliminary data.</text>
</comment>
<evidence type="ECO:0000256" key="3">
    <source>
        <dbReference type="ARBA" id="ARBA00022833"/>
    </source>
</evidence>
<gene>
    <name evidence="6" type="ORF">EV420DRAFT_1639020</name>
</gene>
<keyword evidence="2 4" id="KW-0863">Zinc-finger</keyword>
<dbReference type="RefSeq" id="XP_060334398.1">
    <property type="nucleotide sequence ID" value="XM_060476911.1"/>
</dbReference>
<proteinExistence type="predicted"/>
<evidence type="ECO:0000313" key="6">
    <source>
        <dbReference type="EMBL" id="KAK0462932.1"/>
    </source>
</evidence>
<evidence type="ECO:0000256" key="4">
    <source>
        <dbReference type="PROSITE-ProRule" id="PRU00134"/>
    </source>
</evidence>
<dbReference type="GO" id="GO:0008270">
    <property type="term" value="F:zinc ion binding"/>
    <property type="evidence" value="ECO:0007669"/>
    <property type="project" value="UniProtKB-KW"/>
</dbReference>
<keyword evidence="1" id="KW-0479">Metal-binding</keyword>
<protein>
    <recommendedName>
        <fullName evidence="5">MYND-type domain-containing protein</fullName>
    </recommendedName>
</protein>
<name>A0AA39NC65_ARMTA</name>
<sequence>MLPSTSTLYDPAKGTLYNTCFRTINICLDSPVWPRIIHNPSNVHALQCLSRPLGRWMTSLFTVIYSEQADDLDSSNVWPIVHGISEIISKMRTFTTFIEGMVTIPLARNVIHLWIKANECYVPGDTHYLIRDMYDVVVGASEPMTRLFTKTVSAVPRRVLERCLSHVVERIQSPDFSIYEFEGVYTFLSLPTFCSPVINGIFFANRSIYWMCYAFYRISLHVRPENESEVFKNYFPRLMNQVAASFSFVPHLLPQAIEGRILDSILKGQLYTDQLFDKDVAVGHITETLDLLNTNLIFRSVSRLTYKHLRKIEHFGRETALLPGPILEAWMAMREKAIQVNKFDKFYATLEILSCSNYHCQSANRHTLPRTEVRRCGGCETVFYCSVECQKQDWKYHREICRLCFRAVNKDGLPLPMSLRNQLFVIFYVQSDIDKDTLASLRQKYLDDHPGAEAHKLVAALDYTKIVPELDIRYADEYRHEDHLDHYVKVCKDGGGRLCFVRTPFVDQKKGVLGLFTLPTLM</sequence>
<keyword evidence="7" id="KW-1185">Reference proteome</keyword>
<evidence type="ECO:0000313" key="7">
    <source>
        <dbReference type="Proteomes" id="UP001175211"/>
    </source>
</evidence>
<organism evidence="6 7">
    <name type="scientific">Armillaria tabescens</name>
    <name type="common">Ringless honey mushroom</name>
    <name type="synonym">Agaricus tabescens</name>
    <dbReference type="NCBI Taxonomy" id="1929756"/>
    <lineage>
        <taxon>Eukaryota</taxon>
        <taxon>Fungi</taxon>
        <taxon>Dikarya</taxon>
        <taxon>Basidiomycota</taxon>
        <taxon>Agaricomycotina</taxon>
        <taxon>Agaricomycetes</taxon>
        <taxon>Agaricomycetidae</taxon>
        <taxon>Agaricales</taxon>
        <taxon>Marasmiineae</taxon>
        <taxon>Physalacriaceae</taxon>
        <taxon>Desarmillaria</taxon>
    </lineage>
</organism>
<evidence type="ECO:0000259" key="5">
    <source>
        <dbReference type="PROSITE" id="PS50865"/>
    </source>
</evidence>